<dbReference type="AlphaFoldDB" id="A0A238F4Z2"/>
<dbReference type="EMBL" id="FMSP01000004">
    <property type="protein sequence ID" value="SCV69000.1"/>
    <property type="molecule type" value="Genomic_DNA"/>
</dbReference>
<gene>
    <name evidence="2" type="ORF">BQ2448_2020</name>
</gene>
<name>A0A238F4Z2_9BASI</name>
<accession>A0A238F4Z2</accession>
<dbReference type="Proteomes" id="UP000198372">
    <property type="component" value="Unassembled WGS sequence"/>
</dbReference>
<evidence type="ECO:0000313" key="2">
    <source>
        <dbReference type="EMBL" id="SCV69000.1"/>
    </source>
</evidence>
<feature type="compositionally biased region" description="Low complexity" evidence="1">
    <location>
        <begin position="304"/>
        <end position="317"/>
    </location>
</feature>
<feature type="compositionally biased region" description="Low complexity" evidence="1">
    <location>
        <begin position="20"/>
        <end position="34"/>
    </location>
</feature>
<keyword evidence="3" id="KW-1185">Reference proteome</keyword>
<evidence type="ECO:0000313" key="3">
    <source>
        <dbReference type="Proteomes" id="UP000198372"/>
    </source>
</evidence>
<dbReference type="OrthoDB" id="2536550at2759"/>
<sequence>MSSSRTHRTTYLANGSQPVALAPPLSSLPLPAYARSVVSTSDAAAAPARNRLRKEDRRDRGGNVLPAGSGTGYGQTTKEGVVSNGMEKGGVAPRIQATVQYAKERRQQRKERRNGDGVMRRNMPVDDHGVAHDSEYVQFRTATPVHVHSQRNQLGPGRDHDDDGSASESSASTSSSTEDSGASRFGPTPYSYQATTGRTSTSTHHYSAPMGSTVSAIPSYLAPQPHRISLDRTTSLAVPRAPSPRRKSGDYNPSVYRMATSGYDRSAGGSVYGSYASGVGLGAPMGKNKAISSTNGDLRRQTTSSFQPPAPAFSSRPPDFDPLSQLSVTARAVSSADARSLIGSTARLSLSSSADGSTEMVGNGYNKYALKEASTRPPNLEGTALDAGVHGMKRSWDGFKLEMKFGASGPRVGRCSCTHKVGKKISRKLTNSLGV</sequence>
<organism evidence="2 3">
    <name type="scientific">Microbotryum intermedium</name>
    <dbReference type="NCBI Taxonomy" id="269621"/>
    <lineage>
        <taxon>Eukaryota</taxon>
        <taxon>Fungi</taxon>
        <taxon>Dikarya</taxon>
        <taxon>Basidiomycota</taxon>
        <taxon>Pucciniomycotina</taxon>
        <taxon>Microbotryomycetes</taxon>
        <taxon>Microbotryales</taxon>
        <taxon>Microbotryaceae</taxon>
        <taxon>Microbotryum</taxon>
    </lineage>
</organism>
<feature type="compositionally biased region" description="Basic and acidic residues" evidence="1">
    <location>
        <begin position="113"/>
        <end position="135"/>
    </location>
</feature>
<protein>
    <submittedName>
        <fullName evidence="2">BQ2448_2020 protein</fullName>
    </submittedName>
</protein>
<feature type="compositionally biased region" description="Low complexity" evidence="1">
    <location>
        <begin position="166"/>
        <end position="183"/>
    </location>
</feature>
<proteinExistence type="predicted"/>
<feature type="region of interest" description="Disordered" evidence="1">
    <location>
        <begin position="227"/>
        <end position="253"/>
    </location>
</feature>
<feature type="region of interest" description="Disordered" evidence="1">
    <location>
        <begin position="290"/>
        <end position="321"/>
    </location>
</feature>
<feature type="region of interest" description="Disordered" evidence="1">
    <location>
        <begin position="1"/>
        <end position="207"/>
    </location>
</feature>
<feature type="compositionally biased region" description="Polar residues" evidence="1">
    <location>
        <begin position="190"/>
        <end position="207"/>
    </location>
</feature>
<reference evidence="3" key="1">
    <citation type="submission" date="2016-09" db="EMBL/GenBank/DDBJ databases">
        <authorList>
            <person name="Jeantristanb JTB J.-T."/>
            <person name="Ricardo R."/>
        </authorList>
    </citation>
    <scope>NUCLEOTIDE SEQUENCE [LARGE SCALE GENOMIC DNA]</scope>
</reference>
<evidence type="ECO:0000256" key="1">
    <source>
        <dbReference type="SAM" id="MobiDB-lite"/>
    </source>
</evidence>